<dbReference type="RefSeq" id="WP_265689716.1">
    <property type="nucleotide sequence ID" value="NZ_JAKRRX010000319.1"/>
</dbReference>
<protein>
    <submittedName>
        <fullName evidence="1">Sce7726 family protein</fullName>
    </submittedName>
</protein>
<dbReference type="AlphaFoldDB" id="A0A9X3HUJ2"/>
<organism evidence="1 2">
    <name type="scientific">Vibrio paucivorans</name>
    <dbReference type="NCBI Taxonomy" id="2829489"/>
    <lineage>
        <taxon>Bacteria</taxon>
        <taxon>Pseudomonadati</taxon>
        <taxon>Pseudomonadota</taxon>
        <taxon>Gammaproteobacteria</taxon>
        <taxon>Vibrionales</taxon>
        <taxon>Vibrionaceae</taxon>
        <taxon>Vibrio</taxon>
    </lineage>
</organism>
<proteinExistence type="predicted"/>
<comment type="caution">
    <text evidence="1">The sequence shown here is derived from an EMBL/GenBank/DDBJ whole genome shotgun (WGS) entry which is preliminary data.</text>
</comment>
<dbReference type="EMBL" id="JAKRRX010000319">
    <property type="protein sequence ID" value="MCW8336643.1"/>
    <property type="molecule type" value="Genomic_DNA"/>
</dbReference>
<accession>A0A9X3HUJ2</accession>
<dbReference type="InterPro" id="IPR047729">
    <property type="entry name" value="Sce7726-like"/>
</dbReference>
<evidence type="ECO:0000313" key="2">
    <source>
        <dbReference type="Proteomes" id="UP001155586"/>
    </source>
</evidence>
<evidence type="ECO:0000313" key="1">
    <source>
        <dbReference type="EMBL" id="MCW8336643.1"/>
    </source>
</evidence>
<dbReference type="NCBIfam" id="NF033832">
    <property type="entry name" value="sce7726_fam"/>
    <property type="match status" value="1"/>
</dbReference>
<gene>
    <name evidence="1" type="ORF">MD483_22815</name>
</gene>
<sequence>MDTPKLLEADIKARLINYLHEKNRISQSSVIISELTVGSFARRVDLVLASPTELVAYEIKSASDNLTRLQGQIDDYLKYFDKVVVVADSKHIESILQTAPKNVGVWELSEKRFTVKRRGVKAKVTDKSYIASFLTTPEITKLTPTIHRTHDRLKRKELVLKANSIKALRNEVYAYLQRKFSLTSQKTLEKLENGFMLNTSDIEKLSVYIPERRAIKRKKALKSKLWQTWEDELDLSA</sequence>
<reference evidence="1" key="1">
    <citation type="submission" date="2022-02" db="EMBL/GenBank/DDBJ databases">
        <title>Vibrio sp. nov., a new bacterium isolated from Bohai sea, China.</title>
        <authorList>
            <person name="Yuan Y."/>
        </authorList>
    </citation>
    <scope>NUCLEOTIDE SEQUENCE</scope>
    <source>
        <strain evidence="1">DBSS07</strain>
    </source>
</reference>
<name>A0A9X3HUJ2_9VIBR</name>
<keyword evidence="2" id="KW-1185">Reference proteome</keyword>
<dbReference type="Proteomes" id="UP001155586">
    <property type="component" value="Unassembled WGS sequence"/>
</dbReference>